<sequence length="410" mass="45673">MALGRFNLALAEPTAHADSLSSWDRQSIQALIKDLQEVANDLGLKDRHIRLLTSLASFIREFTSDYRPIVFASNEALSRRTAGMPVSTLQRTLRELCSLELVERNLSPNGKRYPHRGISGKIIEAYGIDLSPLLRRATEIRSLLKHVQERRIRIRLIRDRLSLLRNRFPEDAPEQVAIRNHLRRQHRCALELEATYRVYAEAAEAQDAEIEITGQTGSKFAQVGFQSAQDDNAPGAPPVQASATTRDEPRDTGTAFLTCNERQNDTHYQSSILRIYESEELQRDTVDNRAGHAETTDEALTARELVQSCPEALSYAAGKLESWMDLHNLAVMLAPMIGIGDQLAKRAMEALGLQGFTTTVLCLVQKFGVIRNPAAYLSRLLAPKGQVYSPKRFLRSIAGARSSPTASALS</sequence>
<dbReference type="NCBIfam" id="NF040974">
    <property type="entry name" value="RepABC_RepC"/>
    <property type="match status" value="1"/>
</dbReference>
<feature type="region of interest" description="Disordered" evidence="1">
    <location>
        <begin position="228"/>
        <end position="254"/>
    </location>
</feature>
<dbReference type="InterPro" id="IPR047611">
    <property type="entry name" value="RepABC_RepC"/>
</dbReference>
<dbReference type="RefSeq" id="WP_090757387.1">
    <property type="nucleotide sequence ID" value="NZ_FNGE01000029.1"/>
</dbReference>
<dbReference type="InterPro" id="IPR021760">
    <property type="entry name" value="RepC_C"/>
</dbReference>
<accession>A0A1G9NF16</accession>
<feature type="domain" description="Plasmid replication protein C N-terminal" evidence="2">
    <location>
        <begin position="29"/>
        <end position="167"/>
    </location>
</feature>
<dbReference type="OrthoDB" id="7488837at2"/>
<gene>
    <name evidence="4" type="ORF">SAMN04487971_12914</name>
</gene>
<dbReference type="Proteomes" id="UP000199555">
    <property type="component" value="Unassembled WGS sequence"/>
</dbReference>
<reference evidence="5" key="1">
    <citation type="submission" date="2016-10" db="EMBL/GenBank/DDBJ databases">
        <authorList>
            <person name="Varghese N."/>
            <person name="Submissions S."/>
        </authorList>
    </citation>
    <scope>NUCLEOTIDE SEQUENCE [LARGE SCALE GENOMIC DNA]</scope>
    <source>
        <strain evidence="5">CGMCC 1.7655</strain>
    </source>
</reference>
<name>A0A1G9NF16_9RHOB</name>
<evidence type="ECO:0000256" key="1">
    <source>
        <dbReference type="SAM" id="MobiDB-lite"/>
    </source>
</evidence>
<dbReference type="EMBL" id="FNGE01000029">
    <property type="protein sequence ID" value="SDL84525.1"/>
    <property type="molecule type" value="Genomic_DNA"/>
</dbReference>
<evidence type="ECO:0000313" key="4">
    <source>
        <dbReference type="EMBL" id="SDL84525.1"/>
    </source>
</evidence>
<dbReference type="InterPro" id="IPR005090">
    <property type="entry name" value="RepC_N"/>
</dbReference>
<evidence type="ECO:0000313" key="5">
    <source>
        <dbReference type="Proteomes" id="UP000199555"/>
    </source>
</evidence>
<dbReference type="STRING" id="525640.SAMN04487971_12914"/>
<evidence type="ECO:0000259" key="2">
    <source>
        <dbReference type="Pfam" id="PF03428"/>
    </source>
</evidence>
<feature type="domain" description="Plasmid replication protein C C-terminal" evidence="3">
    <location>
        <begin position="303"/>
        <end position="381"/>
    </location>
</feature>
<protein>
    <submittedName>
        <fullName evidence="4">Replication protein C C-terminal region</fullName>
    </submittedName>
</protein>
<dbReference type="AlphaFoldDB" id="A0A1G9NF16"/>
<dbReference type="Pfam" id="PF03428">
    <property type="entry name" value="RP-C"/>
    <property type="match status" value="1"/>
</dbReference>
<proteinExistence type="predicted"/>
<organism evidence="4 5">
    <name type="scientific">Paracoccus chinensis</name>
    <dbReference type="NCBI Taxonomy" id="525640"/>
    <lineage>
        <taxon>Bacteria</taxon>
        <taxon>Pseudomonadati</taxon>
        <taxon>Pseudomonadota</taxon>
        <taxon>Alphaproteobacteria</taxon>
        <taxon>Rhodobacterales</taxon>
        <taxon>Paracoccaceae</taxon>
        <taxon>Paracoccus</taxon>
    </lineage>
</organism>
<evidence type="ECO:0000259" key="3">
    <source>
        <dbReference type="Pfam" id="PF11800"/>
    </source>
</evidence>
<keyword evidence="5" id="KW-1185">Reference proteome</keyword>
<dbReference type="Pfam" id="PF11800">
    <property type="entry name" value="RP-C_C"/>
    <property type="match status" value="1"/>
</dbReference>